<organism evidence="1 2">
    <name type="scientific">Paenibacillus chartarius</name>
    <dbReference type="NCBI Taxonomy" id="747481"/>
    <lineage>
        <taxon>Bacteria</taxon>
        <taxon>Bacillati</taxon>
        <taxon>Bacillota</taxon>
        <taxon>Bacilli</taxon>
        <taxon>Bacillales</taxon>
        <taxon>Paenibacillaceae</taxon>
        <taxon>Paenibacillus</taxon>
    </lineage>
</organism>
<protein>
    <submittedName>
        <fullName evidence="1">Uncharacterized protein</fullName>
    </submittedName>
</protein>
<evidence type="ECO:0000313" key="1">
    <source>
        <dbReference type="EMBL" id="MFC0216417.1"/>
    </source>
</evidence>
<comment type="caution">
    <text evidence="1">The sequence shown here is derived from an EMBL/GenBank/DDBJ whole genome shotgun (WGS) entry which is preliminary data.</text>
</comment>
<sequence length="335" mass="37415">MTTNPSSVKDWSRTFTTAAGAIYGAVQYTDKRHLSLVDVMGFTGHAFRINIDPKEVNIAGPTSFPGGYILRRNLCNLGFISCLADAMTPIPPDKLERTIELVQQSIDRGVPAIAWDLFIPEFGLIYGYDDDKQVFYAKDVSKDGELSYAKFADGKGIVFVTTISESLPHSKYEMLRMALDMIVDHARGREWTHVFKDRYVHGLAGYDAWIGVMERRAADEYGNAYNTEVVSDAREFAAQFLRELVVRWNGDNVVERTVRKLAAEAAEHYGVVAGALVELRGMFPFPQGGSPKEPAVADRAVELLRRARDAETAGVAVLERLLGFMKAYWSEVWVN</sequence>
<dbReference type="RefSeq" id="WP_377474579.1">
    <property type="nucleotide sequence ID" value="NZ_JBHLWN010000120.1"/>
</dbReference>
<dbReference type="Proteomes" id="UP001589776">
    <property type="component" value="Unassembled WGS sequence"/>
</dbReference>
<evidence type="ECO:0000313" key="2">
    <source>
        <dbReference type="Proteomes" id="UP001589776"/>
    </source>
</evidence>
<reference evidence="1 2" key="1">
    <citation type="submission" date="2024-09" db="EMBL/GenBank/DDBJ databases">
        <authorList>
            <person name="Sun Q."/>
            <person name="Mori K."/>
        </authorList>
    </citation>
    <scope>NUCLEOTIDE SEQUENCE [LARGE SCALE GENOMIC DNA]</scope>
    <source>
        <strain evidence="1 2">CCM 7759</strain>
    </source>
</reference>
<proteinExistence type="predicted"/>
<keyword evidence="2" id="KW-1185">Reference proteome</keyword>
<dbReference type="EMBL" id="JBHLWN010000120">
    <property type="protein sequence ID" value="MFC0216417.1"/>
    <property type="molecule type" value="Genomic_DNA"/>
</dbReference>
<name>A0ABV6DV13_9BACL</name>
<accession>A0ABV6DV13</accession>
<gene>
    <name evidence="1" type="ORF">ACFFK0_28880</name>
</gene>